<evidence type="ECO:0000256" key="5">
    <source>
        <dbReference type="ARBA" id="ARBA00023288"/>
    </source>
</evidence>
<dbReference type="PANTHER" id="PTHR43649">
    <property type="entry name" value="ARABINOSE-BINDING PROTEIN-RELATED"/>
    <property type="match status" value="1"/>
</dbReference>
<dbReference type="SUPFAM" id="SSF53850">
    <property type="entry name" value="Periplasmic binding protein-like II"/>
    <property type="match status" value="1"/>
</dbReference>
<dbReference type="AlphaFoldDB" id="A0A430JJH5"/>
<proteinExistence type="predicted"/>
<evidence type="ECO:0000256" key="1">
    <source>
        <dbReference type="ARBA" id="ARBA00022475"/>
    </source>
</evidence>
<evidence type="ECO:0000256" key="3">
    <source>
        <dbReference type="ARBA" id="ARBA00023136"/>
    </source>
</evidence>
<dbReference type="InterPro" id="IPR050490">
    <property type="entry name" value="Bact_solute-bd_prot1"/>
</dbReference>
<evidence type="ECO:0000313" key="7">
    <source>
        <dbReference type="Proteomes" id="UP000276128"/>
    </source>
</evidence>
<dbReference type="PANTHER" id="PTHR43649:SF33">
    <property type="entry name" value="POLYGALACTURONAN_RHAMNOGALACTURONAN-BINDING PROTEIN YTCQ"/>
    <property type="match status" value="1"/>
</dbReference>
<dbReference type="PROSITE" id="PS51257">
    <property type="entry name" value="PROKAR_LIPOPROTEIN"/>
    <property type="match status" value="1"/>
</dbReference>
<evidence type="ECO:0000313" key="6">
    <source>
        <dbReference type="EMBL" id="RTE11257.1"/>
    </source>
</evidence>
<reference evidence="6 7" key="1">
    <citation type="submission" date="2018-12" db="EMBL/GenBank/DDBJ databases">
        <title>Bacillus ochoae sp. nov., Paenibacillus whitsoniae sp. nov., Paenibacillus spiritus sp. nov. Isolated from the Mars Exploration Rover during spacecraft assembly.</title>
        <authorList>
            <person name="Seuylemezian A."/>
            <person name="Vaishampayan P."/>
        </authorList>
    </citation>
    <scope>NUCLEOTIDE SEQUENCE [LARGE SCALE GENOMIC DNA]</scope>
    <source>
        <strain evidence="6 7">MER 54</strain>
    </source>
</reference>
<name>A0A430JJH5_9BACL</name>
<keyword evidence="4" id="KW-0564">Palmitate</keyword>
<organism evidence="6 7">
    <name type="scientific">Paenibacillus whitsoniae</name>
    <dbReference type="NCBI Taxonomy" id="2496558"/>
    <lineage>
        <taxon>Bacteria</taxon>
        <taxon>Bacillati</taxon>
        <taxon>Bacillota</taxon>
        <taxon>Bacilli</taxon>
        <taxon>Bacillales</taxon>
        <taxon>Paenibacillaceae</taxon>
        <taxon>Paenibacillus</taxon>
    </lineage>
</organism>
<keyword evidence="2" id="KW-0732">Signal</keyword>
<keyword evidence="5" id="KW-0449">Lipoprotein</keyword>
<evidence type="ECO:0000256" key="4">
    <source>
        <dbReference type="ARBA" id="ARBA00023139"/>
    </source>
</evidence>
<gene>
    <name evidence="6" type="ORF">EJQ19_02950</name>
</gene>
<protein>
    <submittedName>
        <fullName evidence="6">Extracellular solute-binding protein</fullName>
    </submittedName>
</protein>
<accession>A0A430JJH5</accession>
<sequence>MKPLTQKTLYTCFTVVLGSTLILSGCGKSDSSSGSKATGAASATPSKPVPVTFSMNVNTVPDVENNEGIKWLNQKFNMDLKFTPIPNSNFQEKFNAMVASGEMPDVFTFNFDATAVKLIKQGAVAPLDDIIAKYPNLKYTKSHYDNMSYNGKVYGIPIARSLLSAPNAPLIRQDWLDKLKLPVPKTLDELYATMQAMTNNDPDGNGKKDTYGLQLGEITGRVGDFNGREFWGAADLLYSFGLDGSGWVLKDGQLVMNETLPEYKTYLDWLKKAIAEGLVDPDFALNKANQSQDKFFKNGKSGIAFDFVSNIRNFTSTVPKTTPGAKLTAFEPPVGPTGKSGVVSGPGNVGAIFISANAAKDANKVKTIMQWLDYGPSKDNGYVVGSAQKYNMLQNYGLEGVTFKKNADGNVEVTDKDKLAKLGGGYILPTQALPNPENTNYTKDTDDPDTLKLEIAANDILIKHLKASPIAGLQSATEQNTPDMYMDLVKAKVKYVMGQLSSAEWDQALKTFMDKNGTKVTQEYNEALKNVKK</sequence>
<comment type="caution">
    <text evidence="6">The sequence shown here is derived from an EMBL/GenBank/DDBJ whole genome shotgun (WGS) entry which is preliminary data.</text>
</comment>
<dbReference type="RefSeq" id="WP_126139708.1">
    <property type="nucleotide sequence ID" value="NZ_RXHU01000011.1"/>
</dbReference>
<dbReference type="Gene3D" id="3.40.190.10">
    <property type="entry name" value="Periplasmic binding protein-like II"/>
    <property type="match status" value="2"/>
</dbReference>
<dbReference type="Pfam" id="PF01547">
    <property type="entry name" value="SBP_bac_1"/>
    <property type="match status" value="1"/>
</dbReference>
<keyword evidence="1" id="KW-1003">Cell membrane</keyword>
<dbReference type="InterPro" id="IPR006059">
    <property type="entry name" value="SBP"/>
</dbReference>
<dbReference type="Proteomes" id="UP000276128">
    <property type="component" value="Unassembled WGS sequence"/>
</dbReference>
<dbReference type="OrthoDB" id="2644263at2"/>
<keyword evidence="7" id="KW-1185">Reference proteome</keyword>
<evidence type="ECO:0000256" key="2">
    <source>
        <dbReference type="ARBA" id="ARBA00022729"/>
    </source>
</evidence>
<keyword evidence="3" id="KW-0472">Membrane</keyword>
<dbReference type="EMBL" id="RXHU01000011">
    <property type="protein sequence ID" value="RTE11257.1"/>
    <property type="molecule type" value="Genomic_DNA"/>
</dbReference>